<reference evidence="21" key="1">
    <citation type="submission" date="2021-12" db="EMBL/GenBank/DDBJ databases">
        <title>Enterovibrio ZSDZ35 sp. nov. and Enterovibrio ZSDZ42 sp. nov., isolated from coastal seawater in Qingdao.</title>
        <authorList>
            <person name="Zhang P."/>
        </authorList>
    </citation>
    <scope>NUCLEOTIDE SEQUENCE</scope>
    <source>
        <strain evidence="21">ZSDZ42</strain>
    </source>
</reference>
<keyword evidence="9" id="KW-0547">Nucleotide-binding</keyword>
<keyword evidence="6" id="KW-0997">Cell inner membrane</keyword>
<dbReference type="InterPro" id="IPR027417">
    <property type="entry name" value="P-loop_NTPase"/>
</dbReference>
<keyword evidence="22" id="KW-1185">Reference proteome</keyword>
<keyword evidence="14" id="KW-0829">Tyrosine-protein kinase</keyword>
<evidence type="ECO:0000256" key="7">
    <source>
        <dbReference type="ARBA" id="ARBA00022679"/>
    </source>
</evidence>
<keyword evidence="7" id="KW-0808">Transferase</keyword>
<dbReference type="Proteomes" id="UP001149400">
    <property type="component" value="Unassembled WGS sequence"/>
</dbReference>
<sequence length="742" mass="82958">MSSHSNENSTKPEQLIDIGYYIHLVRKRWLSISLFTFLCTAIAALIALSITPTYRATATLLIESHQAKAISIEEVVGIDSRANEYYLTQFEILKSNQVAQRVIDKLHLNQIEEFNPSIAINNEPGFREQIKDWLRTHPVIDSFFTSNTDKAIDPNIEKETTTLKVLKTFKSRLTISPIRKTQLVNISFDSKDPKLAAEIANAVGYAFIENNLESKLLATDKANGWLNERLAELKRNLNSSEQALVQFLQRQELIDDSGIAALASNELENLTDRISEATDRRTKTQALYNALKNNPNADIATLSANALISNHPQVRDIRKSESEAEKEVSQLSKRYGPKHDKLIQANARLKSVQRRAENLVYKLINGVEKDLTSALELETLLKRELLSKKEEFQSLSVVKSEYDALKREVESNAKLYDLFLTRQKETSATSDFSSANARFSDHALIPQNPFKPNRKLIVVIALVASMGFACVLIICLDAFNNTISSARDFENKLGLLPTGTLPLVKAREYKRNHIDASVFNNSKFAAFQESIDSIRTSLYLSMPKTERKFIALSSSVPGEGKTTTAVNLAQSFASIEKVLIVDCDLRKPSVGMRFGLSNSHPGLTNILVMNASPNDCITNIEGTNLDVLSAGLIVANPQELLSSVSFQKLIEELAEKYDRVIFDTPPILPVKDAFIVGRFTKGIVLILKANSTSKSVYKHTMSLFTRHQISIDGVVINQVPQTKKGTHTYSEYSRYAYGNMES</sequence>
<dbReference type="InterPro" id="IPR003856">
    <property type="entry name" value="LPS_length_determ_N"/>
</dbReference>
<evidence type="ECO:0000256" key="9">
    <source>
        <dbReference type="ARBA" id="ARBA00022741"/>
    </source>
</evidence>
<comment type="subcellular location">
    <subcellularLocation>
        <location evidence="1">Cell inner membrane</location>
        <topology evidence="1">Multi-pass membrane protein</topology>
    </subcellularLocation>
</comment>
<protein>
    <recommendedName>
        <fullName evidence="4">non-specific protein-tyrosine kinase</fullName>
        <ecNumber evidence="4">2.7.10.2</ecNumber>
    </recommendedName>
</protein>
<dbReference type="Gene3D" id="3.40.50.300">
    <property type="entry name" value="P-loop containing nucleotide triphosphate hydrolases"/>
    <property type="match status" value="1"/>
</dbReference>
<keyword evidence="5" id="KW-1003">Cell membrane</keyword>
<evidence type="ECO:0000256" key="5">
    <source>
        <dbReference type="ARBA" id="ARBA00022475"/>
    </source>
</evidence>
<dbReference type="InterPro" id="IPR025669">
    <property type="entry name" value="AAA_dom"/>
</dbReference>
<evidence type="ECO:0000256" key="8">
    <source>
        <dbReference type="ARBA" id="ARBA00022692"/>
    </source>
</evidence>
<keyword evidence="13 17" id="KW-0472">Membrane</keyword>
<proteinExistence type="inferred from homology"/>
<dbReference type="EMBL" id="JAJUBC010000006">
    <property type="protein sequence ID" value="MDD1792964.1"/>
    <property type="molecule type" value="Genomic_DNA"/>
</dbReference>
<evidence type="ECO:0000256" key="6">
    <source>
        <dbReference type="ARBA" id="ARBA00022519"/>
    </source>
</evidence>
<evidence type="ECO:0000256" key="13">
    <source>
        <dbReference type="ARBA" id="ARBA00023136"/>
    </source>
</evidence>
<gene>
    <name evidence="21" type="ORF">LRP50_07475</name>
</gene>
<feature type="compositionally biased region" description="Basic and acidic residues" evidence="16">
    <location>
        <begin position="313"/>
        <end position="328"/>
    </location>
</feature>
<evidence type="ECO:0000256" key="2">
    <source>
        <dbReference type="ARBA" id="ARBA00007316"/>
    </source>
</evidence>
<comment type="caution">
    <text evidence="21">The sequence shown here is derived from an EMBL/GenBank/DDBJ whole genome shotgun (WGS) entry which is preliminary data.</text>
</comment>
<dbReference type="PANTHER" id="PTHR32309:SF13">
    <property type="entry name" value="FERRIC ENTEROBACTIN TRANSPORT PROTEIN FEPE"/>
    <property type="match status" value="1"/>
</dbReference>
<dbReference type="SUPFAM" id="SSF52540">
    <property type="entry name" value="P-loop containing nucleoside triphosphate hydrolases"/>
    <property type="match status" value="1"/>
</dbReference>
<name>A0ABT5QY62_9GAMM</name>
<organism evidence="21 22">
    <name type="scientific">Enterovibrio gelatinilyticus</name>
    <dbReference type="NCBI Taxonomy" id="2899819"/>
    <lineage>
        <taxon>Bacteria</taxon>
        <taxon>Pseudomonadati</taxon>
        <taxon>Pseudomonadota</taxon>
        <taxon>Gammaproteobacteria</taxon>
        <taxon>Vibrionales</taxon>
        <taxon>Vibrionaceae</taxon>
        <taxon>Enterovibrio</taxon>
    </lineage>
</organism>
<feature type="region of interest" description="Disordered" evidence="16">
    <location>
        <begin position="313"/>
        <end position="333"/>
    </location>
</feature>
<dbReference type="Pfam" id="PF13807">
    <property type="entry name" value="GNVR"/>
    <property type="match status" value="1"/>
</dbReference>
<keyword evidence="11" id="KW-0067">ATP-binding</keyword>
<evidence type="ECO:0000256" key="10">
    <source>
        <dbReference type="ARBA" id="ARBA00022777"/>
    </source>
</evidence>
<feature type="transmembrane region" description="Helical" evidence="17">
    <location>
        <begin position="456"/>
        <end position="479"/>
    </location>
</feature>
<evidence type="ECO:0000259" key="20">
    <source>
        <dbReference type="Pfam" id="PF13807"/>
    </source>
</evidence>
<dbReference type="EC" id="2.7.10.2" evidence="4"/>
<feature type="domain" description="Tyrosine-protein kinase G-rich" evidence="20">
    <location>
        <begin position="404"/>
        <end position="475"/>
    </location>
</feature>
<evidence type="ECO:0000256" key="14">
    <source>
        <dbReference type="ARBA" id="ARBA00023137"/>
    </source>
</evidence>
<evidence type="ECO:0000259" key="19">
    <source>
        <dbReference type="Pfam" id="PF13614"/>
    </source>
</evidence>
<evidence type="ECO:0000256" key="1">
    <source>
        <dbReference type="ARBA" id="ARBA00004429"/>
    </source>
</evidence>
<dbReference type="CDD" id="cd05387">
    <property type="entry name" value="BY-kinase"/>
    <property type="match status" value="1"/>
</dbReference>
<dbReference type="Pfam" id="PF02706">
    <property type="entry name" value="Wzz"/>
    <property type="match status" value="1"/>
</dbReference>
<keyword evidence="12 17" id="KW-1133">Transmembrane helix</keyword>
<evidence type="ECO:0000256" key="12">
    <source>
        <dbReference type="ARBA" id="ARBA00022989"/>
    </source>
</evidence>
<keyword evidence="10" id="KW-0418">Kinase</keyword>
<evidence type="ECO:0000256" key="17">
    <source>
        <dbReference type="SAM" id="Phobius"/>
    </source>
</evidence>
<dbReference type="InterPro" id="IPR032807">
    <property type="entry name" value="GNVR"/>
</dbReference>
<evidence type="ECO:0000256" key="15">
    <source>
        <dbReference type="ARBA" id="ARBA00051245"/>
    </source>
</evidence>
<dbReference type="InterPro" id="IPR050445">
    <property type="entry name" value="Bact_polysacc_biosynth/exp"/>
</dbReference>
<dbReference type="NCBIfam" id="TIGR01007">
    <property type="entry name" value="eps_fam"/>
    <property type="match status" value="1"/>
</dbReference>
<evidence type="ECO:0000256" key="11">
    <source>
        <dbReference type="ARBA" id="ARBA00022840"/>
    </source>
</evidence>
<accession>A0ABT5QY62</accession>
<feature type="transmembrane region" description="Helical" evidence="17">
    <location>
        <begin position="29"/>
        <end position="50"/>
    </location>
</feature>
<comment type="similarity">
    <text evidence="3">Belongs to the etk/wzc family.</text>
</comment>
<keyword evidence="8 17" id="KW-0812">Transmembrane</keyword>
<evidence type="ECO:0000256" key="3">
    <source>
        <dbReference type="ARBA" id="ARBA00008883"/>
    </source>
</evidence>
<dbReference type="InterPro" id="IPR005702">
    <property type="entry name" value="Wzc-like_C"/>
</dbReference>
<dbReference type="RefSeq" id="WP_274163835.1">
    <property type="nucleotide sequence ID" value="NZ_JAJUBC010000006.1"/>
</dbReference>
<evidence type="ECO:0000313" key="21">
    <source>
        <dbReference type="EMBL" id="MDD1792964.1"/>
    </source>
</evidence>
<evidence type="ECO:0000256" key="16">
    <source>
        <dbReference type="SAM" id="MobiDB-lite"/>
    </source>
</evidence>
<feature type="domain" description="Polysaccharide chain length determinant N-terminal" evidence="18">
    <location>
        <begin position="16"/>
        <end position="106"/>
    </location>
</feature>
<dbReference type="PANTHER" id="PTHR32309">
    <property type="entry name" value="TYROSINE-PROTEIN KINASE"/>
    <property type="match status" value="1"/>
</dbReference>
<comment type="similarity">
    <text evidence="2">Belongs to the CpsD/CapB family.</text>
</comment>
<dbReference type="Pfam" id="PF13614">
    <property type="entry name" value="AAA_31"/>
    <property type="match status" value="1"/>
</dbReference>
<evidence type="ECO:0000259" key="18">
    <source>
        <dbReference type="Pfam" id="PF02706"/>
    </source>
</evidence>
<evidence type="ECO:0000256" key="4">
    <source>
        <dbReference type="ARBA" id="ARBA00011903"/>
    </source>
</evidence>
<feature type="domain" description="AAA" evidence="19">
    <location>
        <begin position="548"/>
        <end position="669"/>
    </location>
</feature>
<evidence type="ECO:0000313" key="22">
    <source>
        <dbReference type="Proteomes" id="UP001149400"/>
    </source>
</evidence>
<comment type="catalytic activity">
    <reaction evidence="15">
        <text>L-tyrosyl-[protein] + ATP = O-phospho-L-tyrosyl-[protein] + ADP + H(+)</text>
        <dbReference type="Rhea" id="RHEA:10596"/>
        <dbReference type="Rhea" id="RHEA-COMP:10136"/>
        <dbReference type="Rhea" id="RHEA-COMP:20101"/>
        <dbReference type="ChEBI" id="CHEBI:15378"/>
        <dbReference type="ChEBI" id="CHEBI:30616"/>
        <dbReference type="ChEBI" id="CHEBI:46858"/>
        <dbReference type="ChEBI" id="CHEBI:61978"/>
        <dbReference type="ChEBI" id="CHEBI:456216"/>
        <dbReference type="EC" id="2.7.10.2"/>
    </reaction>
</comment>